<feature type="region of interest" description="Disordered" evidence="1">
    <location>
        <begin position="1"/>
        <end position="22"/>
    </location>
</feature>
<evidence type="ECO:0000313" key="4">
    <source>
        <dbReference type="Proteomes" id="UP000447873"/>
    </source>
</evidence>
<keyword evidence="5" id="KW-1185">Reference proteome</keyword>
<comment type="caution">
    <text evidence="3">The sequence shown here is derived from an EMBL/GenBank/DDBJ whole genome shotgun (WGS) entry which is preliminary data.</text>
</comment>
<evidence type="ECO:0000313" key="2">
    <source>
        <dbReference type="EMBL" id="KAE9984715.1"/>
    </source>
</evidence>
<feature type="compositionally biased region" description="Basic and acidic residues" evidence="1">
    <location>
        <begin position="70"/>
        <end position="85"/>
    </location>
</feature>
<accession>A0A8H3VPB7</accession>
<dbReference type="Proteomes" id="UP000447873">
    <property type="component" value="Unassembled WGS sequence"/>
</dbReference>
<dbReference type="AlphaFoldDB" id="A0A8H3VPB7"/>
<dbReference type="EMBL" id="WNWR01000044">
    <property type="protein sequence ID" value="KAE9992894.1"/>
    <property type="molecule type" value="Genomic_DNA"/>
</dbReference>
<evidence type="ECO:0000256" key="1">
    <source>
        <dbReference type="SAM" id="MobiDB-lite"/>
    </source>
</evidence>
<reference evidence="3 5" key="1">
    <citation type="submission" date="2019-07" db="EMBL/GenBank/DDBJ databases">
        <title>Venturia inaequalis Genome Resource.</title>
        <authorList>
            <person name="Lichtner F.J."/>
        </authorList>
    </citation>
    <scope>NUCLEOTIDE SEQUENCE [LARGE SCALE GENOMIC DNA]</scope>
    <source>
        <strain evidence="2 4">120213</strain>
        <strain evidence="3 5">DMI_063113</strain>
    </source>
</reference>
<dbReference type="Proteomes" id="UP000490939">
    <property type="component" value="Unassembled WGS sequence"/>
</dbReference>
<organism evidence="3 5">
    <name type="scientific">Venturia inaequalis</name>
    <name type="common">Apple scab fungus</name>
    <dbReference type="NCBI Taxonomy" id="5025"/>
    <lineage>
        <taxon>Eukaryota</taxon>
        <taxon>Fungi</taxon>
        <taxon>Dikarya</taxon>
        <taxon>Ascomycota</taxon>
        <taxon>Pezizomycotina</taxon>
        <taxon>Dothideomycetes</taxon>
        <taxon>Pleosporomycetidae</taxon>
        <taxon>Venturiales</taxon>
        <taxon>Venturiaceae</taxon>
        <taxon>Venturia</taxon>
    </lineage>
</organism>
<dbReference type="EMBL" id="WNWS01000047">
    <property type="protein sequence ID" value="KAE9984715.1"/>
    <property type="molecule type" value="Genomic_DNA"/>
</dbReference>
<protein>
    <submittedName>
        <fullName evidence="3">Uncharacterized protein</fullName>
    </submittedName>
</protein>
<name>A0A8H3VPB7_VENIN</name>
<feature type="region of interest" description="Disordered" evidence="1">
    <location>
        <begin position="67"/>
        <end position="89"/>
    </location>
</feature>
<sequence length="135" mass="15375">MAVLPPEHQSKSRQGQRGMNWPYQESFPGANDILDLVAGVRHQEIWQGIVDDLRTANGPWRYHKTALEQQSKRKMDLGRKDDNKEATAAATQATAEADELIHGQWAVEHHGKSRRGYTTFPDMVTSQQEEAHDRE</sequence>
<gene>
    <name evidence="3" type="ORF">EG327_007371</name>
    <name evidence="2" type="ORF">EG328_008332</name>
</gene>
<evidence type="ECO:0000313" key="3">
    <source>
        <dbReference type="EMBL" id="KAE9992894.1"/>
    </source>
</evidence>
<evidence type="ECO:0000313" key="5">
    <source>
        <dbReference type="Proteomes" id="UP000490939"/>
    </source>
</evidence>
<feature type="region of interest" description="Disordered" evidence="1">
    <location>
        <begin position="111"/>
        <end position="135"/>
    </location>
</feature>
<proteinExistence type="predicted"/>